<accession>A0ACD3AHT1</accession>
<dbReference type="EMBL" id="ML208443">
    <property type="protein sequence ID" value="TFK65248.1"/>
    <property type="molecule type" value="Genomic_DNA"/>
</dbReference>
<organism evidence="1 2">
    <name type="scientific">Pluteus cervinus</name>
    <dbReference type="NCBI Taxonomy" id="181527"/>
    <lineage>
        <taxon>Eukaryota</taxon>
        <taxon>Fungi</taxon>
        <taxon>Dikarya</taxon>
        <taxon>Basidiomycota</taxon>
        <taxon>Agaricomycotina</taxon>
        <taxon>Agaricomycetes</taxon>
        <taxon>Agaricomycetidae</taxon>
        <taxon>Agaricales</taxon>
        <taxon>Pluteineae</taxon>
        <taxon>Pluteaceae</taxon>
        <taxon>Pluteus</taxon>
    </lineage>
</organism>
<evidence type="ECO:0000313" key="2">
    <source>
        <dbReference type="Proteomes" id="UP000308600"/>
    </source>
</evidence>
<evidence type="ECO:0000313" key="1">
    <source>
        <dbReference type="EMBL" id="TFK65248.1"/>
    </source>
</evidence>
<dbReference type="Proteomes" id="UP000308600">
    <property type="component" value="Unassembled WGS sequence"/>
</dbReference>
<gene>
    <name evidence="1" type="ORF">BDN72DRAFT_962654</name>
</gene>
<reference evidence="1 2" key="1">
    <citation type="journal article" date="2019" name="Nat. Ecol. Evol.">
        <title>Megaphylogeny resolves global patterns of mushroom evolution.</title>
        <authorList>
            <person name="Varga T."/>
            <person name="Krizsan K."/>
            <person name="Foldi C."/>
            <person name="Dima B."/>
            <person name="Sanchez-Garcia M."/>
            <person name="Sanchez-Ramirez S."/>
            <person name="Szollosi G.J."/>
            <person name="Szarkandi J.G."/>
            <person name="Papp V."/>
            <person name="Albert L."/>
            <person name="Andreopoulos W."/>
            <person name="Angelini C."/>
            <person name="Antonin V."/>
            <person name="Barry K.W."/>
            <person name="Bougher N.L."/>
            <person name="Buchanan P."/>
            <person name="Buyck B."/>
            <person name="Bense V."/>
            <person name="Catcheside P."/>
            <person name="Chovatia M."/>
            <person name="Cooper J."/>
            <person name="Damon W."/>
            <person name="Desjardin D."/>
            <person name="Finy P."/>
            <person name="Geml J."/>
            <person name="Haridas S."/>
            <person name="Hughes K."/>
            <person name="Justo A."/>
            <person name="Karasinski D."/>
            <person name="Kautmanova I."/>
            <person name="Kiss B."/>
            <person name="Kocsube S."/>
            <person name="Kotiranta H."/>
            <person name="LaButti K.M."/>
            <person name="Lechner B.E."/>
            <person name="Liimatainen K."/>
            <person name="Lipzen A."/>
            <person name="Lukacs Z."/>
            <person name="Mihaltcheva S."/>
            <person name="Morgado L.N."/>
            <person name="Niskanen T."/>
            <person name="Noordeloos M.E."/>
            <person name="Ohm R.A."/>
            <person name="Ortiz-Santana B."/>
            <person name="Ovrebo C."/>
            <person name="Racz N."/>
            <person name="Riley R."/>
            <person name="Savchenko A."/>
            <person name="Shiryaev A."/>
            <person name="Soop K."/>
            <person name="Spirin V."/>
            <person name="Szebenyi C."/>
            <person name="Tomsovsky M."/>
            <person name="Tulloss R.E."/>
            <person name="Uehling J."/>
            <person name="Grigoriev I.V."/>
            <person name="Vagvolgyi C."/>
            <person name="Papp T."/>
            <person name="Martin F.M."/>
            <person name="Miettinen O."/>
            <person name="Hibbett D.S."/>
            <person name="Nagy L.G."/>
        </authorList>
    </citation>
    <scope>NUCLEOTIDE SEQUENCE [LARGE SCALE GENOMIC DNA]</scope>
    <source>
        <strain evidence="1 2">NL-1719</strain>
    </source>
</reference>
<name>A0ACD3AHT1_9AGAR</name>
<keyword evidence="2" id="KW-1185">Reference proteome</keyword>
<proteinExistence type="predicted"/>
<protein>
    <submittedName>
        <fullName evidence="1">Uncharacterized protein</fullName>
    </submittedName>
</protein>
<sequence>MPMSTLPPELIREIVEISVEANLSHAATLAAISRDFYEWTRPILCRTLMYYYTSPERQWPVPLDKLPEWLEANGRYVRNLIWGNTMDPGFLSVLTRCPGITNLAVWVGTLENDLTTILPILSTLRLSQFSINLYELFDKHNFSELEASSDAFRAVTHLEVFHDFNVWEDIEGIAHIPHLTHLAFSEQRQLHPAVVNSALEECKKLKVLAIMSDDSYQEGSPVQAFQIDHPKYIVGEIWGIMREDPRVVSFRCEFVSDWVYGSTGKKNMWALADEIVEGRLRDSNV</sequence>